<keyword evidence="1" id="KW-0472">Membrane</keyword>
<evidence type="ECO:0000256" key="1">
    <source>
        <dbReference type="SAM" id="Phobius"/>
    </source>
</evidence>
<name>A0A1I7WER8_HETBA</name>
<dbReference type="AlphaFoldDB" id="A0A1I7WER8"/>
<reference evidence="3" key="1">
    <citation type="submission" date="2016-11" db="UniProtKB">
        <authorList>
            <consortium name="WormBaseParasite"/>
        </authorList>
    </citation>
    <scope>IDENTIFICATION</scope>
</reference>
<protein>
    <submittedName>
        <fullName evidence="3">2-phosphosulfolactate phosphatase</fullName>
    </submittedName>
</protein>
<proteinExistence type="predicted"/>
<dbReference type="WBParaSite" id="Hba_03411">
    <property type="protein sequence ID" value="Hba_03411"/>
    <property type="gene ID" value="Hba_03411"/>
</dbReference>
<keyword evidence="1" id="KW-0812">Transmembrane</keyword>
<sequence length="130" mass="15021">MPMERKYKQGARNKLAVQNSITANTNKGKRMGDSTLHTKPYTRVRQNDDRVLLFGGNRPELSFIDTELAIKLALPILEEKSLLIHTFGSQDPVRKICNTIMLDIFDILYICTLVIFLLRQYILLLLIMRI</sequence>
<accession>A0A1I7WER8</accession>
<keyword evidence="2" id="KW-1185">Reference proteome</keyword>
<feature type="transmembrane region" description="Helical" evidence="1">
    <location>
        <begin position="104"/>
        <end position="128"/>
    </location>
</feature>
<organism evidence="2 3">
    <name type="scientific">Heterorhabditis bacteriophora</name>
    <name type="common">Entomopathogenic nematode worm</name>
    <dbReference type="NCBI Taxonomy" id="37862"/>
    <lineage>
        <taxon>Eukaryota</taxon>
        <taxon>Metazoa</taxon>
        <taxon>Ecdysozoa</taxon>
        <taxon>Nematoda</taxon>
        <taxon>Chromadorea</taxon>
        <taxon>Rhabditida</taxon>
        <taxon>Rhabditina</taxon>
        <taxon>Rhabditomorpha</taxon>
        <taxon>Strongyloidea</taxon>
        <taxon>Heterorhabditidae</taxon>
        <taxon>Heterorhabditis</taxon>
    </lineage>
</organism>
<evidence type="ECO:0000313" key="2">
    <source>
        <dbReference type="Proteomes" id="UP000095283"/>
    </source>
</evidence>
<evidence type="ECO:0000313" key="3">
    <source>
        <dbReference type="WBParaSite" id="Hba_03411"/>
    </source>
</evidence>
<keyword evidence="1" id="KW-1133">Transmembrane helix</keyword>
<dbReference type="Proteomes" id="UP000095283">
    <property type="component" value="Unplaced"/>
</dbReference>